<gene>
    <name evidence="1" type="ORF">HNQ58_001792</name>
</gene>
<dbReference type="NCBIfam" id="TIGR02549">
    <property type="entry name" value="CRISPR_DxTHG"/>
    <property type="match status" value="1"/>
</dbReference>
<accession>A0A7W7Y0K6</accession>
<dbReference type="InterPro" id="IPR013383">
    <property type="entry name" value="CRISPR-assoc_prot_DxTHG_CS"/>
</dbReference>
<comment type="caution">
    <text evidence="1">The sequence shown here is derived from an EMBL/GenBank/DDBJ whole genome shotgun (WGS) entry which is preliminary data.</text>
</comment>
<evidence type="ECO:0000313" key="1">
    <source>
        <dbReference type="EMBL" id="MBB5015882.1"/>
    </source>
</evidence>
<dbReference type="AlphaFoldDB" id="A0A7W7Y0K6"/>
<proteinExistence type="predicted"/>
<dbReference type="NCBIfam" id="TIGR02221">
    <property type="entry name" value="cas_TM1812"/>
    <property type="match status" value="1"/>
</dbReference>
<organism evidence="1 2">
    <name type="scientific">Rehaibacterium terrae</name>
    <dbReference type="NCBI Taxonomy" id="1341696"/>
    <lineage>
        <taxon>Bacteria</taxon>
        <taxon>Pseudomonadati</taxon>
        <taxon>Pseudomonadota</taxon>
        <taxon>Gammaproteobacteria</taxon>
        <taxon>Lysobacterales</taxon>
        <taxon>Lysobacteraceae</taxon>
        <taxon>Rehaibacterium</taxon>
    </lineage>
</organism>
<keyword evidence="2" id="KW-1185">Reference proteome</keyword>
<dbReference type="RefSeq" id="WP_183948555.1">
    <property type="nucleotide sequence ID" value="NZ_JACHHX010000011.1"/>
</dbReference>
<dbReference type="SUPFAM" id="SSF160980">
    <property type="entry name" value="SSO1389-like"/>
    <property type="match status" value="1"/>
</dbReference>
<protein>
    <submittedName>
        <fullName evidence="1">CRISPR-associated Csx2 family protein</fullName>
    </submittedName>
</protein>
<evidence type="ECO:0000313" key="2">
    <source>
        <dbReference type="Proteomes" id="UP000519004"/>
    </source>
</evidence>
<sequence length="401" mass="45539">MHTLVSFLGKSQLDRNTGYRRARYRFPDGGIRETPFFGLSLADYLRPDAMLILGTAGSMWPALVEFLPLEGNDELRLELIDASEAGAVSQALLDQIEPLLGQHFGFKVRPRLIPYASSFEDQLAILDIVADEVKTGEVSFDVTHGFRHLAMLGMLSALMLTHARRLAVKGLWYGALDMTGRDPGITPVLALDGLLGIEQWLSAFVRLDASGDFSAFAPLLCRDGLDELEAKRLERAWLALNQTNVQDAVRELRPLLERLESPLSGASELFRKRLQERLKWCRKPDLAGWQHALALQALQRGDILRASVFGLEAFLSRATHEMQGDPLRHEDRERADQAFRQELKDDEHPDWKREAYWLLKNVRNACAHGTVPRFRKHAELMKNPERLRRELEATLNRMNNT</sequence>
<dbReference type="Proteomes" id="UP000519004">
    <property type="component" value="Unassembled WGS sequence"/>
</dbReference>
<dbReference type="EMBL" id="JACHHX010000011">
    <property type="protein sequence ID" value="MBB5015882.1"/>
    <property type="molecule type" value="Genomic_DNA"/>
</dbReference>
<dbReference type="InterPro" id="IPR011742">
    <property type="entry name" value="CRISPR-assoc_prot_TM1812"/>
</dbReference>
<reference evidence="1 2" key="1">
    <citation type="submission" date="2020-08" db="EMBL/GenBank/DDBJ databases">
        <title>Genomic Encyclopedia of Type Strains, Phase IV (KMG-IV): sequencing the most valuable type-strain genomes for metagenomic binning, comparative biology and taxonomic classification.</title>
        <authorList>
            <person name="Goeker M."/>
        </authorList>
    </citation>
    <scope>NUCLEOTIDE SEQUENCE [LARGE SCALE GENOMIC DNA]</scope>
    <source>
        <strain evidence="1 2">DSM 25897</strain>
    </source>
</reference>
<name>A0A7W7Y0K6_9GAMM</name>